<proteinExistence type="predicted"/>
<dbReference type="KEGG" id="dpg:DESPIGER_0167"/>
<dbReference type="AlphaFoldDB" id="A0A1K1LBI7"/>
<name>A0A1K1LBI7_9BACT</name>
<protein>
    <submittedName>
        <fullName evidence="4">Phage (Mu-like) virion morphogenesis protein</fullName>
    </submittedName>
</protein>
<feature type="domain" description="Phage-Barnase-EndoU-ColicinE5/D-RelE like nuclease 2" evidence="3">
    <location>
        <begin position="259"/>
        <end position="378"/>
    </location>
</feature>
<organism evidence="4 5">
    <name type="scientific">Desulfovibrio piger</name>
    <dbReference type="NCBI Taxonomy" id="901"/>
    <lineage>
        <taxon>Bacteria</taxon>
        <taxon>Pseudomonadati</taxon>
        <taxon>Thermodesulfobacteriota</taxon>
        <taxon>Desulfovibrionia</taxon>
        <taxon>Desulfovibrionales</taxon>
        <taxon>Desulfovibrionaceae</taxon>
        <taxon>Desulfovibrio</taxon>
    </lineage>
</organism>
<dbReference type="InterPro" id="IPR041110">
    <property type="entry name" value="PBECR2"/>
</dbReference>
<evidence type="ECO:0000259" key="2">
    <source>
        <dbReference type="Pfam" id="PF04233"/>
    </source>
</evidence>
<feature type="region of interest" description="Disordered" evidence="1">
    <location>
        <begin position="234"/>
        <end position="253"/>
    </location>
</feature>
<dbReference type="RefSeq" id="WP_072331828.1">
    <property type="nucleotide sequence ID" value="NZ_JACJLW010000031.1"/>
</dbReference>
<accession>A0A1K1LBI7</accession>
<dbReference type="OrthoDB" id="9813502at2"/>
<sequence length="380" mass="43077">MPESEVRFGGGPFEDAIAHFQRKVRVPVTTYRDLPAQMHAKAFMVAGAANDALLADFQQSLLLAMKQGTTLAAFRDDFDRMVKAHGWQYRGEPGWRSAVIFNTNMRTANMAGHWKRMWEDREMHPYLRYVQVQRPTKRPEHAVWHGVILPIEDPFWDAHFPPNGWGCKCTVQNVSNARMEAEGWQVSENVETFPGDVPEDWAYNVGKAERVSTGPEKAAWEPIASSRDFTTYKRPVSVPQDTPRAGLGPEADGRGEVMDAVRKMLGGPANTFTGPDGLSVGITAATLGEHLKPDRAPAIPLLPEIIEEPFEIWLMPYQDRLTGRVELRRRYIKAFAMPKSLYVWFIAEWRKGELGDVTLIRSSKARELQKMRRGILVYGR</sequence>
<gene>
    <name evidence="4" type="ORF">DESPIGER_0167</name>
</gene>
<evidence type="ECO:0000313" key="4">
    <source>
        <dbReference type="EMBL" id="SFV72069.1"/>
    </source>
</evidence>
<evidence type="ECO:0000313" key="5">
    <source>
        <dbReference type="Proteomes" id="UP000186323"/>
    </source>
</evidence>
<dbReference type="Proteomes" id="UP000186323">
    <property type="component" value="Chromosome I"/>
</dbReference>
<dbReference type="EMBL" id="LT630450">
    <property type="protein sequence ID" value="SFV72069.1"/>
    <property type="molecule type" value="Genomic_DNA"/>
</dbReference>
<keyword evidence="5" id="KW-1185">Reference proteome</keyword>
<dbReference type="Pfam" id="PF04233">
    <property type="entry name" value="Phage_Mu_F"/>
    <property type="match status" value="1"/>
</dbReference>
<dbReference type="InterPro" id="IPR006528">
    <property type="entry name" value="Phage_head_morphogenesis_dom"/>
</dbReference>
<feature type="domain" description="Phage head morphogenesis" evidence="2">
    <location>
        <begin position="57"/>
        <end position="171"/>
    </location>
</feature>
<dbReference type="Pfam" id="PF18810">
    <property type="entry name" value="PBECR2"/>
    <property type="match status" value="1"/>
</dbReference>
<evidence type="ECO:0000259" key="3">
    <source>
        <dbReference type="Pfam" id="PF18810"/>
    </source>
</evidence>
<evidence type="ECO:0000256" key="1">
    <source>
        <dbReference type="SAM" id="MobiDB-lite"/>
    </source>
</evidence>
<reference evidence="5" key="1">
    <citation type="submission" date="2016-10" db="EMBL/GenBank/DDBJ databases">
        <authorList>
            <person name="Wegmann U."/>
        </authorList>
    </citation>
    <scope>NUCLEOTIDE SEQUENCE [LARGE SCALE GENOMIC DNA]</scope>
</reference>